<dbReference type="EMBL" id="LCHZ01000034">
    <property type="protein sequence ID" value="KKT45608.1"/>
    <property type="molecule type" value="Genomic_DNA"/>
</dbReference>
<proteinExistence type="predicted"/>
<accession>A0A0G1HGI8</accession>
<sequence length="406" mass="44968">MPDEGYLHSAPTSTEQGTSSPEAVPTPRLSPLGGNQPLIPTAEKIFPTLESASKDFPVRDSNTLSVHNIFPDQSDQSKPLGFLMFGALSFIFLLIVSAFGVVYAIGYDYIGIDNPKMEQNIAHFIQNFSFMPKTADFLLEKSALAHMDLRQHSFDISLESSHPSLTSRLSTSSAVIKFTGSADYAQSQNPQISFVAIGKNINLDGVIANDNLFFRSHSLLPGFSYIPLQDWVRYDLIKHVNTLQDKLSEHKDQSVVDGLATLVSSMLLDEKVIKESTVTEEILDGTNVYLLHFEPNPSLIDYLGLETASKLKYSSPGFRPTNYITKVTLDIWVNKANYLIHQLILTGKANYDQNTQKQTTDERLVIKLGNYHQPVNIQPPSSATEYDQLLIQAPSASPASSTQTSY</sequence>
<evidence type="ECO:0000256" key="1">
    <source>
        <dbReference type="SAM" id="MobiDB-lite"/>
    </source>
</evidence>
<evidence type="ECO:0000256" key="2">
    <source>
        <dbReference type="SAM" id="Phobius"/>
    </source>
</evidence>
<dbReference type="Proteomes" id="UP000033861">
    <property type="component" value="Unassembled WGS sequence"/>
</dbReference>
<organism evidence="3 4">
    <name type="scientific">Candidatus Collierbacteria bacterium GW2011_GWF2_44_15</name>
    <dbReference type="NCBI Taxonomy" id="1618404"/>
    <lineage>
        <taxon>Bacteria</taxon>
        <taxon>Candidatus Collieribacteriota</taxon>
    </lineage>
</organism>
<keyword evidence="2" id="KW-0812">Transmembrane</keyword>
<reference evidence="3 4" key="1">
    <citation type="journal article" date="2015" name="Nature">
        <title>rRNA introns, odd ribosomes, and small enigmatic genomes across a large radiation of phyla.</title>
        <authorList>
            <person name="Brown C.T."/>
            <person name="Hug L.A."/>
            <person name="Thomas B.C."/>
            <person name="Sharon I."/>
            <person name="Castelle C.J."/>
            <person name="Singh A."/>
            <person name="Wilkins M.J."/>
            <person name="Williams K.H."/>
            <person name="Banfield J.F."/>
        </authorList>
    </citation>
    <scope>NUCLEOTIDE SEQUENCE [LARGE SCALE GENOMIC DNA]</scope>
</reference>
<keyword evidence="2" id="KW-1133">Transmembrane helix</keyword>
<protein>
    <submittedName>
        <fullName evidence="3">Uncharacterized protein</fullName>
    </submittedName>
</protein>
<gene>
    <name evidence="3" type="ORF">UW35_C0034G0002</name>
</gene>
<keyword evidence="2" id="KW-0472">Membrane</keyword>
<feature type="region of interest" description="Disordered" evidence="1">
    <location>
        <begin position="1"/>
        <end position="34"/>
    </location>
</feature>
<name>A0A0G1HGI8_9BACT</name>
<evidence type="ECO:0000313" key="3">
    <source>
        <dbReference type="EMBL" id="KKT45608.1"/>
    </source>
</evidence>
<feature type="compositionally biased region" description="Polar residues" evidence="1">
    <location>
        <begin position="10"/>
        <end position="21"/>
    </location>
</feature>
<feature type="transmembrane region" description="Helical" evidence="2">
    <location>
        <begin position="82"/>
        <end position="106"/>
    </location>
</feature>
<evidence type="ECO:0000313" key="4">
    <source>
        <dbReference type="Proteomes" id="UP000033861"/>
    </source>
</evidence>
<dbReference type="AlphaFoldDB" id="A0A0G1HGI8"/>
<comment type="caution">
    <text evidence="3">The sequence shown here is derived from an EMBL/GenBank/DDBJ whole genome shotgun (WGS) entry which is preliminary data.</text>
</comment>